<dbReference type="Gene3D" id="3.50.4.10">
    <property type="entry name" value="Hepatocyte Growth Factor"/>
    <property type="match status" value="1"/>
</dbReference>
<dbReference type="PANTHER" id="PTHR32444">
    <property type="entry name" value="BULB-TYPE LECTIN DOMAIN-CONTAINING PROTEIN"/>
    <property type="match status" value="1"/>
</dbReference>
<dbReference type="CDD" id="cd01098">
    <property type="entry name" value="PAN_AP_plant"/>
    <property type="match status" value="1"/>
</dbReference>
<protein>
    <recommendedName>
        <fullName evidence="9">Receptor-like serine/threonine-protein kinase</fullName>
        <ecNumber evidence="9">2.7.11.1</ecNumber>
    </recommendedName>
</protein>
<keyword evidence="7" id="KW-1015">Disulfide bond</keyword>
<dbReference type="EMBL" id="JACEIK010000583">
    <property type="protein sequence ID" value="MCD7459413.1"/>
    <property type="molecule type" value="Genomic_DNA"/>
</dbReference>
<dbReference type="InterPro" id="IPR036426">
    <property type="entry name" value="Bulb-type_lectin_dom_sf"/>
</dbReference>
<gene>
    <name evidence="14" type="ORF">HAX54_040870</name>
</gene>
<evidence type="ECO:0000256" key="10">
    <source>
        <dbReference type="SAM" id="Phobius"/>
    </source>
</evidence>
<proteinExistence type="inferred from homology"/>
<dbReference type="CDD" id="cd00028">
    <property type="entry name" value="B_lectin"/>
    <property type="match status" value="1"/>
</dbReference>
<dbReference type="InterPro" id="IPR003609">
    <property type="entry name" value="Pan_app"/>
</dbReference>
<comment type="catalytic activity">
    <reaction evidence="9">
        <text>L-threonyl-[protein] + ATP = O-phospho-L-threonyl-[protein] + ADP + H(+)</text>
        <dbReference type="Rhea" id="RHEA:46608"/>
        <dbReference type="Rhea" id="RHEA-COMP:11060"/>
        <dbReference type="Rhea" id="RHEA-COMP:11605"/>
        <dbReference type="ChEBI" id="CHEBI:15378"/>
        <dbReference type="ChEBI" id="CHEBI:30013"/>
        <dbReference type="ChEBI" id="CHEBI:30616"/>
        <dbReference type="ChEBI" id="CHEBI:61977"/>
        <dbReference type="ChEBI" id="CHEBI:456216"/>
        <dbReference type="EC" id="2.7.11.1"/>
    </reaction>
</comment>
<evidence type="ECO:0000256" key="1">
    <source>
        <dbReference type="ARBA" id="ARBA00022527"/>
    </source>
</evidence>
<dbReference type="InterPro" id="IPR000719">
    <property type="entry name" value="Prot_kinase_dom"/>
</dbReference>
<dbReference type="SUPFAM" id="SSF51110">
    <property type="entry name" value="alpha-D-mannose-specific plant lectins"/>
    <property type="match status" value="1"/>
</dbReference>
<dbReference type="PROSITE" id="PS50948">
    <property type="entry name" value="PAN"/>
    <property type="match status" value="1"/>
</dbReference>
<keyword evidence="5 9" id="KW-0418">Kinase</keyword>
<dbReference type="PANTHER" id="PTHR32444:SF94">
    <property type="entry name" value="RECEPTOR-LIKE SERINE_THREONINE-PROTEIN KINASE"/>
    <property type="match status" value="1"/>
</dbReference>
<feature type="transmembrane region" description="Helical" evidence="10">
    <location>
        <begin position="434"/>
        <end position="456"/>
    </location>
</feature>
<keyword evidence="10" id="KW-1133">Transmembrane helix</keyword>
<evidence type="ECO:0000256" key="2">
    <source>
        <dbReference type="ARBA" id="ARBA00022679"/>
    </source>
</evidence>
<comment type="similarity">
    <text evidence="9">Belongs to the protein kinase superfamily. Ser/Thr protein kinase family.</text>
</comment>
<dbReference type="InterPro" id="IPR011009">
    <property type="entry name" value="Kinase-like_dom_sf"/>
</dbReference>
<dbReference type="SUPFAM" id="SSF56112">
    <property type="entry name" value="Protein kinase-like (PK-like)"/>
    <property type="match status" value="1"/>
</dbReference>
<evidence type="ECO:0000256" key="6">
    <source>
        <dbReference type="ARBA" id="ARBA00022840"/>
    </source>
</evidence>
<dbReference type="PROSITE" id="PS50011">
    <property type="entry name" value="PROTEIN_KINASE_DOM"/>
    <property type="match status" value="1"/>
</dbReference>
<dbReference type="Pfam" id="PF08276">
    <property type="entry name" value="PAN_2"/>
    <property type="match status" value="1"/>
</dbReference>
<name>A0ABS8SKH0_DATST</name>
<keyword evidence="3" id="KW-0732">Signal</keyword>
<dbReference type="SMART" id="SM00473">
    <property type="entry name" value="PAN_AP"/>
    <property type="match status" value="1"/>
</dbReference>
<evidence type="ECO:0000256" key="3">
    <source>
        <dbReference type="ARBA" id="ARBA00022729"/>
    </source>
</evidence>
<evidence type="ECO:0000256" key="8">
    <source>
        <dbReference type="ARBA" id="ARBA00023180"/>
    </source>
</evidence>
<dbReference type="SMART" id="SM00108">
    <property type="entry name" value="B_lectin"/>
    <property type="match status" value="1"/>
</dbReference>
<dbReference type="Gene3D" id="2.90.10.10">
    <property type="entry name" value="Bulb-type lectin domain"/>
    <property type="match status" value="1"/>
</dbReference>
<dbReference type="Pfam" id="PF01453">
    <property type="entry name" value="B_lectin"/>
    <property type="match status" value="1"/>
</dbReference>
<dbReference type="PROSITE" id="PS00108">
    <property type="entry name" value="PROTEIN_KINASE_ST"/>
    <property type="match status" value="1"/>
</dbReference>
<comment type="catalytic activity">
    <reaction evidence="9">
        <text>L-seryl-[protein] + ATP = O-phospho-L-seryl-[protein] + ADP + H(+)</text>
        <dbReference type="Rhea" id="RHEA:17989"/>
        <dbReference type="Rhea" id="RHEA-COMP:9863"/>
        <dbReference type="Rhea" id="RHEA-COMP:11604"/>
        <dbReference type="ChEBI" id="CHEBI:15378"/>
        <dbReference type="ChEBI" id="CHEBI:29999"/>
        <dbReference type="ChEBI" id="CHEBI:30616"/>
        <dbReference type="ChEBI" id="CHEBI:83421"/>
        <dbReference type="ChEBI" id="CHEBI:456216"/>
        <dbReference type="EC" id="2.7.11.1"/>
    </reaction>
</comment>
<dbReference type="PIRSF" id="PIRSF000641">
    <property type="entry name" value="SRK"/>
    <property type="match status" value="1"/>
</dbReference>
<keyword evidence="10" id="KW-0812">Transmembrane</keyword>
<keyword evidence="15" id="KW-1185">Reference proteome</keyword>
<sequence length="803" mass="90704">MEGKHFLFSCSIFLSISLISTALNMITTEKPIRDGDIIVSAGGVYELGFFSPGDSKNRYVGIWYKKISTTTVVWVANRNIPLNDTSGVLTLNPNGILVLFNSSNASIWSSNSSRSLKNPKAQLLDSGNLVVSDGNDNDLEVNFAWQSFDYPGDTLLPGMKLGRNLVTGMDWYTQSWKSTDDPAPGEYIERLDSHGYPQFFVWKNSSIVFSTGPWNGIAFSSSPVKKPALYYDFQFVIKQQEIYFKYELNESLPTRVVINKSGMVELLTWIEHSHSWIVYITTQTDNCDRFALCGPYASCNINNSPPCDCLRGFQPRYAEQWYAADWSNGCIRKTSLTCNQDGFLKFTNIKMPDSRHSWYNESMNLEECKKMCLADCNCTAYSNLDIRNGGSGCLLWFGELIDIREYSKNEQNLFVRVAASELDSDRNRRRKRSALTAIISSLVATFILSFVAWFSFQIKKRKTDKHTRGKYTLTGSEVGNEDLKLPLFDLVTVTTATKNFSSANVIGEGGFGPVYKGILPNGQEIAVKRLSKYSGQGVQELKNEIVLISKLQHRNLVKLVGCCFEGEERMLIYEFMPNASLDYSIFDPSRKASLAWKNRFEIVMGICRGLLYLHQDSRLRIIHRDLKTSNILLDSDMNAKISDFGLAKIFGGEQVEGNTKRVIGTYGYMSPEYAVDGTYSIKSDVFSIGVIILEIVSGRRNRKFSHLEHHHNLLGHAWLLWNEDKALELMDECLKESFSESQVLRCIQVGLLCVQELPEDRPTMASVIFWLGNEGLVLPQPKQPGFFIERNTMESTASAEFIS</sequence>
<dbReference type="Pfam" id="PF00954">
    <property type="entry name" value="S_locus_glycop"/>
    <property type="match status" value="1"/>
</dbReference>
<feature type="domain" description="Apple" evidence="13">
    <location>
        <begin position="338"/>
        <end position="418"/>
    </location>
</feature>
<keyword evidence="2 9" id="KW-0808">Transferase</keyword>
<dbReference type="InterPro" id="IPR024171">
    <property type="entry name" value="SRK-like_kinase"/>
</dbReference>
<keyword evidence="8" id="KW-0325">Glycoprotein</keyword>
<accession>A0ABS8SKH0</accession>
<dbReference type="Proteomes" id="UP000823775">
    <property type="component" value="Unassembled WGS sequence"/>
</dbReference>
<evidence type="ECO:0000313" key="15">
    <source>
        <dbReference type="Proteomes" id="UP000823775"/>
    </source>
</evidence>
<reference evidence="14 15" key="1">
    <citation type="journal article" date="2021" name="BMC Genomics">
        <title>Datura genome reveals duplications of psychoactive alkaloid biosynthetic genes and high mutation rate following tissue culture.</title>
        <authorList>
            <person name="Rajewski A."/>
            <person name="Carter-House D."/>
            <person name="Stajich J."/>
            <person name="Litt A."/>
        </authorList>
    </citation>
    <scope>NUCLEOTIDE SEQUENCE [LARGE SCALE GENOMIC DNA]</scope>
    <source>
        <strain evidence="14">AR-01</strain>
    </source>
</reference>
<dbReference type="EC" id="2.7.11.1" evidence="9"/>
<evidence type="ECO:0000256" key="7">
    <source>
        <dbReference type="ARBA" id="ARBA00023157"/>
    </source>
</evidence>
<feature type="transmembrane region" description="Helical" evidence="10">
    <location>
        <begin position="6"/>
        <end position="26"/>
    </location>
</feature>
<evidence type="ECO:0000259" key="11">
    <source>
        <dbReference type="PROSITE" id="PS50011"/>
    </source>
</evidence>
<evidence type="ECO:0000259" key="12">
    <source>
        <dbReference type="PROSITE" id="PS50927"/>
    </source>
</evidence>
<evidence type="ECO:0000256" key="5">
    <source>
        <dbReference type="ARBA" id="ARBA00022777"/>
    </source>
</evidence>
<evidence type="ECO:0000259" key="13">
    <source>
        <dbReference type="PROSITE" id="PS50948"/>
    </source>
</evidence>
<organism evidence="14 15">
    <name type="scientific">Datura stramonium</name>
    <name type="common">Jimsonweed</name>
    <name type="synonym">Common thornapple</name>
    <dbReference type="NCBI Taxonomy" id="4076"/>
    <lineage>
        <taxon>Eukaryota</taxon>
        <taxon>Viridiplantae</taxon>
        <taxon>Streptophyta</taxon>
        <taxon>Embryophyta</taxon>
        <taxon>Tracheophyta</taxon>
        <taxon>Spermatophyta</taxon>
        <taxon>Magnoliopsida</taxon>
        <taxon>eudicotyledons</taxon>
        <taxon>Gunneridae</taxon>
        <taxon>Pentapetalae</taxon>
        <taxon>asterids</taxon>
        <taxon>lamiids</taxon>
        <taxon>Solanales</taxon>
        <taxon>Solanaceae</taxon>
        <taxon>Solanoideae</taxon>
        <taxon>Datureae</taxon>
        <taxon>Datura</taxon>
    </lineage>
</organism>
<dbReference type="PROSITE" id="PS50927">
    <property type="entry name" value="BULB_LECTIN"/>
    <property type="match status" value="1"/>
</dbReference>
<evidence type="ECO:0000313" key="14">
    <source>
        <dbReference type="EMBL" id="MCD7459413.1"/>
    </source>
</evidence>
<dbReference type="CDD" id="cd14066">
    <property type="entry name" value="STKc_IRAK"/>
    <property type="match status" value="1"/>
</dbReference>
<dbReference type="Gene3D" id="1.10.510.10">
    <property type="entry name" value="Transferase(Phosphotransferase) domain 1"/>
    <property type="match status" value="1"/>
</dbReference>
<dbReference type="Gene3D" id="3.30.200.20">
    <property type="entry name" value="Phosphorylase Kinase, domain 1"/>
    <property type="match status" value="1"/>
</dbReference>
<dbReference type="InterPro" id="IPR001480">
    <property type="entry name" value="Bulb-type_lectin_dom"/>
</dbReference>
<dbReference type="SMART" id="SM00220">
    <property type="entry name" value="S_TKc"/>
    <property type="match status" value="1"/>
</dbReference>
<keyword evidence="1 9" id="KW-0723">Serine/threonine-protein kinase</keyword>
<feature type="domain" description="Bulb-type lectin" evidence="12">
    <location>
        <begin position="23"/>
        <end position="144"/>
    </location>
</feature>
<comment type="caution">
    <text evidence="14">The sequence shown here is derived from an EMBL/GenBank/DDBJ whole genome shotgun (WGS) entry which is preliminary data.</text>
</comment>
<keyword evidence="4 9" id="KW-0547">Nucleotide-binding</keyword>
<keyword evidence="10" id="KW-0472">Membrane</keyword>
<dbReference type="InterPro" id="IPR000858">
    <property type="entry name" value="S_locus_glycoprot_dom"/>
</dbReference>
<feature type="domain" description="Protein kinase" evidence="11">
    <location>
        <begin position="500"/>
        <end position="776"/>
    </location>
</feature>
<evidence type="ECO:0000256" key="9">
    <source>
        <dbReference type="PIRNR" id="PIRNR000641"/>
    </source>
</evidence>
<evidence type="ECO:0000256" key="4">
    <source>
        <dbReference type="ARBA" id="ARBA00022741"/>
    </source>
</evidence>
<keyword evidence="6 9" id="KW-0067">ATP-binding</keyword>
<dbReference type="InterPro" id="IPR008271">
    <property type="entry name" value="Ser/Thr_kinase_AS"/>
</dbReference>
<dbReference type="Pfam" id="PF00069">
    <property type="entry name" value="Pkinase"/>
    <property type="match status" value="1"/>
</dbReference>